<feature type="transmembrane region" description="Helical" evidence="1">
    <location>
        <begin position="20"/>
        <end position="43"/>
    </location>
</feature>
<dbReference type="Proteomes" id="UP000054624">
    <property type="component" value="Unassembled WGS sequence"/>
</dbReference>
<reference evidence="3" key="1">
    <citation type="submission" date="2016-01" db="EMBL/GenBank/DDBJ databases">
        <authorList>
            <person name="Peeters Charlotte."/>
        </authorList>
    </citation>
    <scope>NUCLEOTIDE SEQUENCE [LARGE SCALE GENOMIC DNA]</scope>
</reference>
<evidence type="ECO:0000313" key="2">
    <source>
        <dbReference type="EMBL" id="SAK63045.1"/>
    </source>
</evidence>
<keyword evidence="1" id="KW-1133">Transmembrane helix</keyword>
<sequence>MSENTSRDAQIMRASPLHAALAGFGVDMLAGLLTALMSCTIVGEMAVYTGARRSADVVADQPAIVLRLALAPLQRLENDDPALAARLHKFVARVLAAGLVVANEQIRAAL</sequence>
<protein>
    <submittedName>
        <fullName evidence="2">Uncharacterized protein</fullName>
    </submittedName>
</protein>
<dbReference type="EMBL" id="FCOI02000010">
    <property type="protein sequence ID" value="SAK63045.1"/>
    <property type="molecule type" value="Genomic_DNA"/>
</dbReference>
<dbReference type="STRING" id="1777137.AWB76_03322"/>
<name>A0A158AZ31_9BURK</name>
<dbReference type="RefSeq" id="WP_157696155.1">
    <property type="nucleotide sequence ID" value="NZ_FCOI02000010.1"/>
</dbReference>
<organism evidence="2 3">
    <name type="scientific">Caballeronia temeraria</name>
    <dbReference type="NCBI Taxonomy" id="1777137"/>
    <lineage>
        <taxon>Bacteria</taxon>
        <taxon>Pseudomonadati</taxon>
        <taxon>Pseudomonadota</taxon>
        <taxon>Betaproteobacteria</taxon>
        <taxon>Burkholderiales</taxon>
        <taxon>Burkholderiaceae</taxon>
        <taxon>Caballeronia</taxon>
    </lineage>
</organism>
<evidence type="ECO:0000313" key="3">
    <source>
        <dbReference type="Proteomes" id="UP000054624"/>
    </source>
</evidence>
<keyword evidence="1" id="KW-0472">Membrane</keyword>
<dbReference type="InterPro" id="IPR018490">
    <property type="entry name" value="cNMP-bd_dom_sf"/>
</dbReference>
<dbReference type="OrthoDB" id="9771198at2"/>
<dbReference type="AlphaFoldDB" id="A0A158AZ31"/>
<accession>A0A158AZ31</accession>
<keyword evidence="3" id="KW-1185">Reference proteome</keyword>
<gene>
    <name evidence="2" type="ORF">AWB76_03322</name>
</gene>
<dbReference type="InterPro" id="IPR014710">
    <property type="entry name" value="RmlC-like_jellyroll"/>
</dbReference>
<keyword evidence="1" id="KW-0812">Transmembrane</keyword>
<proteinExistence type="predicted"/>
<evidence type="ECO:0000256" key="1">
    <source>
        <dbReference type="SAM" id="Phobius"/>
    </source>
</evidence>
<dbReference type="Gene3D" id="2.60.120.10">
    <property type="entry name" value="Jelly Rolls"/>
    <property type="match status" value="1"/>
</dbReference>
<dbReference type="SUPFAM" id="SSF51206">
    <property type="entry name" value="cAMP-binding domain-like"/>
    <property type="match status" value="1"/>
</dbReference>